<evidence type="ECO:0000313" key="3">
    <source>
        <dbReference type="EMBL" id="KAA8630853.1"/>
    </source>
</evidence>
<dbReference type="EMBL" id="NMPR01000092">
    <property type="protein sequence ID" value="KAA8630853.1"/>
    <property type="molecule type" value="Genomic_DNA"/>
</dbReference>
<gene>
    <name evidence="3" type="ORF">SMACR_07103</name>
</gene>
<feature type="domain" description="DUF2423" evidence="2">
    <location>
        <begin position="1"/>
        <end position="44"/>
    </location>
</feature>
<dbReference type="AlphaFoldDB" id="A0A8S8ZLE7"/>
<evidence type="ECO:0000313" key="4">
    <source>
        <dbReference type="Proteomes" id="UP000433876"/>
    </source>
</evidence>
<dbReference type="GO" id="GO:0030687">
    <property type="term" value="C:preribosome, large subunit precursor"/>
    <property type="evidence" value="ECO:0007669"/>
    <property type="project" value="TreeGrafter"/>
</dbReference>
<sequence>MAKSKRASVIKNNNQKLKKNVFGPVEAARLERISAKLLELAAQPKPIKEVEMETVNENEVKEATKDDSAMEVDSAKPVKVGSKKIEKKRKVKKSKIVFPKYGEKFSKKARK</sequence>
<organism evidence="3 4">
    <name type="scientific">Sordaria macrospora</name>
    <dbReference type="NCBI Taxonomy" id="5147"/>
    <lineage>
        <taxon>Eukaryota</taxon>
        <taxon>Fungi</taxon>
        <taxon>Dikarya</taxon>
        <taxon>Ascomycota</taxon>
        <taxon>Pezizomycotina</taxon>
        <taxon>Sordariomycetes</taxon>
        <taxon>Sordariomycetidae</taxon>
        <taxon>Sordariales</taxon>
        <taxon>Sordariaceae</taxon>
        <taxon>Sordaria</taxon>
    </lineage>
</organism>
<comment type="caution">
    <text evidence="3">The sequence shown here is derived from an EMBL/GenBank/DDBJ whole genome shotgun (WGS) entry which is preliminary data.</text>
</comment>
<protein>
    <recommendedName>
        <fullName evidence="2">DUF2423 domain-containing protein</fullName>
    </recommendedName>
</protein>
<dbReference type="PANTHER" id="PTHR28219:SF1">
    <property type="entry name" value="UPF0642 PROTEIN YBL028C"/>
    <property type="match status" value="1"/>
</dbReference>
<dbReference type="PANTHER" id="PTHR28219">
    <property type="entry name" value="UPF0642 PROTEIN YBL028C"/>
    <property type="match status" value="1"/>
</dbReference>
<dbReference type="VEuPathDB" id="FungiDB:SMAC_07103"/>
<dbReference type="InterPro" id="IPR019434">
    <property type="entry name" value="DUF2423"/>
</dbReference>
<name>A0A8S8ZLE7_SORMA</name>
<reference evidence="3 4" key="1">
    <citation type="submission" date="2017-07" db="EMBL/GenBank/DDBJ databases">
        <title>Genome sequence of the Sordaria macrospora wild type strain R19027.</title>
        <authorList>
            <person name="Nowrousian M."/>
            <person name="Teichert I."/>
            <person name="Kueck U."/>
        </authorList>
    </citation>
    <scope>NUCLEOTIDE SEQUENCE [LARGE SCALE GENOMIC DNA]</scope>
    <source>
        <strain evidence="3 4">R19027</strain>
        <tissue evidence="3">Mycelium</tissue>
    </source>
</reference>
<accession>A0A8S8ZLE7</accession>
<dbReference type="Pfam" id="PF10338">
    <property type="entry name" value="YBL028C_N"/>
    <property type="match status" value="1"/>
</dbReference>
<feature type="region of interest" description="Disordered" evidence="1">
    <location>
        <begin position="63"/>
        <end position="85"/>
    </location>
</feature>
<proteinExistence type="predicted"/>
<evidence type="ECO:0000259" key="2">
    <source>
        <dbReference type="Pfam" id="PF10338"/>
    </source>
</evidence>
<feature type="compositionally biased region" description="Basic and acidic residues" evidence="1">
    <location>
        <begin position="63"/>
        <end position="76"/>
    </location>
</feature>
<evidence type="ECO:0000256" key="1">
    <source>
        <dbReference type="SAM" id="MobiDB-lite"/>
    </source>
</evidence>
<dbReference type="Proteomes" id="UP000433876">
    <property type="component" value="Unassembled WGS sequence"/>
</dbReference>